<dbReference type="EMBL" id="OC316695">
    <property type="protein sequence ID" value="CAD7393347.1"/>
    <property type="molecule type" value="Genomic_DNA"/>
</dbReference>
<sequence length="459" mass="51018">MSEETKLENSPTDTSFKIKAGLFLASVAGAASIIGFGSTLAAAKKQDAVSFNKEACLQKGPGQPPFVTSKIVFNEADDLKTIVNEGHGDKYWFPQLPCHVERSVKNVTEAFRKMKNKRLVRAKINKLGTGSGQLEVWGLLMIGEFEGLLMSGEFEELLMSGEFEGLLMSGEFEGLLMIREFEGLLMIRECGGLLMIKEFRVNFEAFSFVASIFSTDGQILYCKLCDVRVVVEKKFTVQQHVLREKHKRGLQRFQDENKLQQKILGQTNQTGYRVIRNKRKPEIVYKSEITNICCCNDLAVYIRMHATSIEKGGAGIDPNKLTSEGIQTKCQDHLIWFAGEVKVQIPTEISWVEEVNPDLCGGRVENHLIKTTPSSSERDSNLDLPILGSLALYKTSVLTNYATEYRVCSSKVGLMFLLTPEQGAHSAFQLLPTNSLQVQAHVLNGKGGGFPSVVRQLTC</sequence>
<dbReference type="Pfam" id="PF07096">
    <property type="entry name" value="DUF1358"/>
    <property type="match status" value="1"/>
</dbReference>
<gene>
    <name evidence="2" type="ORF">TCEB3V08_LOCUS1320</name>
</gene>
<protein>
    <submittedName>
        <fullName evidence="2">Uncharacterized protein</fullName>
    </submittedName>
</protein>
<feature type="transmembrane region" description="Helical" evidence="1">
    <location>
        <begin position="20"/>
        <end position="43"/>
    </location>
</feature>
<dbReference type="AlphaFoldDB" id="A0A7R9CBH4"/>
<keyword evidence="1" id="KW-1133">Transmembrane helix</keyword>
<evidence type="ECO:0000313" key="2">
    <source>
        <dbReference type="EMBL" id="CAD7393347.1"/>
    </source>
</evidence>
<dbReference type="InterPro" id="IPR009792">
    <property type="entry name" value="TMEM242"/>
</dbReference>
<keyword evidence="1" id="KW-0812">Transmembrane</keyword>
<keyword evidence="1" id="KW-0472">Membrane</keyword>
<evidence type="ECO:0000256" key="1">
    <source>
        <dbReference type="SAM" id="Phobius"/>
    </source>
</evidence>
<proteinExistence type="predicted"/>
<name>A0A7R9CBH4_TIMCR</name>
<organism evidence="2">
    <name type="scientific">Timema cristinae</name>
    <name type="common">Walking stick</name>
    <dbReference type="NCBI Taxonomy" id="61476"/>
    <lineage>
        <taxon>Eukaryota</taxon>
        <taxon>Metazoa</taxon>
        <taxon>Ecdysozoa</taxon>
        <taxon>Arthropoda</taxon>
        <taxon>Hexapoda</taxon>
        <taxon>Insecta</taxon>
        <taxon>Pterygota</taxon>
        <taxon>Neoptera</taxon>
        <taxon>Polyneoptera</taxon>
        <taxon>Phasmatodea</taxon>
        <taxon>Timematodea</taxon>
        <taxon>Timematoidea</taxon>
        <taxon>Timematidae</taxon>
        <taxon>Timema</taxon>
    </lineage>
</organism>
<accession>A0A7R9CBH4</accession>
<reference evidence="2" key="1">
    <citation type="submission" date="2020-11" db="EMBL/GenBank/DDBJ databases">
        <authorList>
            <person name="Tran Van P."/>
        </authorList>
    </citation>
    <scope>NUCLEOTIDE SEQUENCE</scope>
</reference>